<evidence type="ECO:0008006" key="3">
    <source>
        <dbReference type="Google" id="ProtNLM"/>
    </source>
</evidence>
<organism evidence="2">
    <name type="scientific">uncultured Sphingobacterium sp. EB080_L08E11</name>
    <dbReference type="NCBI Taxonomy" id="710992"/>
    <lineage>
        <taxon>Bacteria</taxon>
        <taxon>Pseudomonadati</taxon>
        <taxon>Bacteroidota</taxon>
        <taxon>Sphingobacteriia</taxon>
        <taxon>Sphingobacteriales</taxon>
        <taxon>Sphingobacteriaceae</taxon>
        <taxon>Sphingobacterium</taxon>
        <taxon>environmental samples</taxon>
    </lineage>
</organism>
<keyword evidence="1" id="KW-0732">Signal</keyword>
<sequence length="312" mass="36357">MKTTKKPMMRLWLRKPSCIWMINPLRLLLATCLLSSFATMAQVTEVRLAQLGQSYLLPENEPHRDSLAEIFSDSLWDFISVTEHYGAALKGVRNLSVQLPEDRSFALYTWAVPQSSGEFTFHGFLWNPSWEDNTRLVLEDIGTVDAPYRWLKGGEFVGGICYDIRTTRYRGEKHYTLLTFRPGRTVNTKFIDAIELGSKSAKVHFGSRIFNIRYNGDERYQRRPYRIQFRYNSTLTAAVRWDKKHRGFICDHLSPSQEGLEERWFAYGPDFSYDRIYWSNGKWELDEAYPLVQNLEIAPTNNNVPTSLDPKK</sequence>
<reference evidence="2" key="1">
    <citation type="journal article" date="2011" name="Environ. Microbiol.">
        <title>Time-series analyses of Monterey Bay coastal microbial picoplankton using a 'genome proxy' microarray.</title>
        <authorList>
            <person name="Rich V.I."/>
            <person name="Pham V.D."/>
            <person name="Eppley J."/>
            <person name="Shi Y."/>
            <person name="DeLong E.F."/>
        </authorList>
    </citation>
    <scope>NUCLEOTIDE SEQUENCE</scope>
</reference>
<evidence type="ECO:0000256" key="1">
    <source>
        <dbReference type="SAM" id="SignalP"/>
    </source>
</evidence>
<dbReference type="EMBL" id="GU474939">
    <property type="protein sequence ID" value="ADI20253.1"/>
    <property type="molecule type" value="Genomic_DNA"/>
</dbReference>
<evidence type="ECO:0000313" key="2">
    <source>
        <dbReference type="EMBL" id="ADI20253.1"/>
    </source>
</evidence>
<proteinExistence type="predicted"/>
<protein>
    <recommendedName>
        <fullName evidence="3">DUF4861 domain-containing protein</fullName>
    </recommendedName>
</protein>
<accession>E0Y0R2</accession>
<name>E0Y0R2_9SPHI</name>
<feature type="chain" id="PRO_5003143243" description="DUF4861 domain-containing protein" evidence="1">
    <location>
        <begin position="42"/>
        <end position="312"/>
    </location>
</feature>
<dbReference type="AlphaFoldDB" id="E0Y0R2"/>
<feature type="signal peptide" evidence="1">
    <location>
        <begin position="1"/>
        <end position="41"/>
    </location>
</feature>